<evidence type="ECO:0000313" key="2">
    <source>
        <dbReference type="EMBL" id="SEQ72765.1"/>
    </source>
</evidence>
<organism evidence="2 3">
    <name type="scientific">Rosenbergiella nectarea</name>
    <dbReference type="NCBI Taxonomy" id="988801"/>
    <lineage>
        <taxon>Bacteria</taxon>
        <taxon>Pseudomonadati</taxon>
        <taxon>Pseudomonadota</taxon>
        <taxon>Gammaproteobacteria</taxon>
        <taxon>Enterobacterales</taxon>
        <taxon>Erwiniaceae</taxon>
        <taxon>Rosenbergiella</taxon>
    </lineage>
</organism>
<evidence type="ECO:0000313" key="3">
    <source>
        <dbReference type="Proteomes" id="UP000242515"/>
    </source>
</evidence>
<dbReference type="Pfam" id="PF13478">
    <property type="entry name" value="XdhC_C"/>
    <property type="match status" value="1"/>
</dbReference>
<dbReference type="PANTHER" id="PTHR30388:SF4">
    <property type="entry name" value="MOLYBDENUM COFACTOR INSERTION CHAPERONE PAOD"/>
    <property type="match status" value="1"/>
</dbReference>
<dbReference type="AlphaFoldDB" id="A0A1H9IEF6"/>
<dbReference type="PANTHER" id="PTHR30388">
    <property type="entry name" value="ALDEHYDE OXIDOREDUCTASE MOLYBDENUM COFACTOR ASSEMBLY PROTEIN"/>
    <property type="match status" value="1"/>
</dbReference>
<dbReference type="STRING" id="988801.SAMN05216522_1067"/>
<evidence type="ECO:0000259" key="1">
    <source>
        <dbReference type="Pfam" id="PF13478"/>
    </source>
</evidence>
<sequence length="83" mass="8964">MMEAVLTPAFYIGAMGSINTSNARKLRLLRSGGVSQHELARIRAPIGLNIGSKTPAEIALSIMAVIVRCKNGKDAMPLLQWEN</sequence>
<keyword evidence="3" id="KW-1185">Reference proteome</keyword>
<feature type="domain" description="XdhC Rossmann" evidence="1">
    <location>
        <begin position="2"/>
        <end position="64"/>
    </location>
</feature>
<accession>A0A1H9IEF6</accession>
<dbReference type="RefSeq" id="WP_230527404.1">
    <property type="nucleotide sequence ID" value="NZ_FOGC01000006.1"/>
</dbReference>
<reference evidence="3" key="1">
    <citation type="submission" date="2016-10" db="EMBL/GenBank/DDBJ databases">
        <authorList>
            <person name="Varghese N."/>
            <person name="Submissions S."/>
        </authorList>
    </citation>
    <scope>NUCLEOTIDE SEQUENCE [LARGE SCALE GENOMIC DNA]</scope>
    <source>
        <strain evidence="3">8N4</strain>
    </source>
</reference>
<dbReference type="Gene3D" id="3.40.50.720">
    <property type="entry name" value="NAD(P)-binding Rossmann-like Domain"/>
    <property type="match status" value="1"/>
</dbReference>
<dbReference type="InterPro" id="IPR027051">
    <property type="entry name" value="XdhC_Rossmann_dom"/>
</dbReference>
<proteinExistence type="predicted"/>
<dbReference type="EMBL" id="FOGC01000006">
    <property type="protein sequence ID" value="SEQ72765.1"/>
    <property type="molecule type" value="Genomic_DNA"/>
</dbReference>
<dbReference type="InterPro" id="IPR052698">
    <property type="entry name" value="MoCofactor_Util/Proc"/>
</dbReference>
<protein>
    <submittedName>
        <fullName evidence="2">Xanthine dehydrogenase accessory factor</fullName>
    </submittedName>
</protein>
<dbReference type="Proteomes" id="UP000242515">
    <property type="component" value="Unassembled WGS sequence"/>
</dbReference>
<name>A0A1H9IEF6_9GAMM</name>
<gene>
    <name evidence="2" type="ORF">SAMN05216522_1067</name>
</gene>